<reference evidence="1 2" key="1">
    <citation type="journal article" date="2018" name="J. Microbiol.">
        <title>Leifsonia flava sp. nov., a novel actinobacterium isolated from the rhizosphere of Aquilegia viridiflora.</title>
        <authorList>
            <person name="Cai Y."/>
            <person name="Tao W.Z."/>
            <person name="Ma Y.J."/>
            <person name="Cheng J."/>
            <person name="Zhang M.Y."/>
            <person name="Zhang Y.X."/>
        </authorList>
    </citation>
    <scope>NUCLEOTIDE SEQUENCE [LARGE SCALE GENOMIC DNA]</scope>
    <source>
        <strain evidence="1 2">SYP-B2174</strain>
    </source>
</reference>
<dbReference type="EMBL" id="SPQZ01000005">
    <property type="protein sequence ID" value="TFV96380.1"/>
    <property type="molecule type" value="Genomic_DNA"/>
</dbReference>
<keyword evidence="2" id="KW-1185">Reference proteome</keyword>
<proteinExistence type="predicted"/>
<comment type="caution">
    <text evidence="1">The sequence shown here is derived from an EMBL/GenBank/DDBJ whole genome shotgun (WGS) entry which is preliminary data.</text>
</comment>
<organism evidence="1 2">
    <name type="scientific">Orlajensenia leifsoniae</name>
    <dbReference type="NCBI Taxonomy" id="2561933"/>
    <lineage>
        <taxon>Bacteria</taxon>
        <taxon>Bacillati</taxon>
        <taxon>Actinomycetota</taxon>
        <taxon>Actinomycetes</taxon>
        <taxon>Micrococcales</taxon>
        <taxon>Microbacteriaceae</taxon>
        <taxon>Orlajensenia</taxon>
    </lineage>
</organism>
<accession>A0A4Y9QVZ8</accession>
<evidence type="ECO:0000313" key="2">
    <source>
        <dbReference type="Proteomes" id="UP000298127"/>
    </source>
</evidence>
<dbReference type="AlphaFoldDB" id="A0A4Y9QVZ8"/>
<gene>
    <name evidence="1" type="ORF">E4M00_13725</name>
</gene>
<name>A0A4Y9QVZ8_9MICO</name>
<dbReference type="Proteomes" id="UP000298127">
    <property type="component" value="Unassembled WGS sequence"/>
</dbReference>
<sequence length="394" mass="42306">MRQPHPTMLERMPTVIKADAGQDFLALLPRLTGYQPRNSVVLVAFRGKRTCGAIRFDLPDAAPLAVLRRFATSMIGMLCKIPEVDAVVPVAYTDECFGATDAVPQALFMDVLVHRAEISDFHVRDSLCVAADGWASFLDPDVPAGGRPLGAIAASPVNGLADAEGMDVRSDVRGDTELPTVDLARSERVATRLRRLRDDPAGAGAVAAGAYELADLALSEFLEYLLAHSPDSLSPDIVAAVLWVLERPVFRDVAIIHWAFGRLAGLQALEDQLRSTLDDPAEEAATGLLLWGEGPRPDPERVDAAIALLRVLAASAPRSARVAPLTMLAWLTWALGQSSRASVFVAAALEIDREYGLASLIGAMIDGGRLPEWAFEVPIVDESTVRYATRTAAP</sequence>
<protein>
    <submittedName>
        <fullName evidence="1">DUF4192 family protein</fullName>
    </submittedName>
</protein>
<evidence type="ECO:0000313" key="1">
    <source>
        <dbReference type="EMBL" id="TFV96380.1"/>
    </source>
</evidence>
<dbReference type="InterPro" id="IPR025447">
    <property type="entry name" value="DUF4192"/>
</dbReference>
<dbReference type="Pfam" id="PF13830">
    <property type="entry name" value="DUF4192"/>
    <property type="match status" value="2"/>
</dbReference>